<dbReference type="InterPro" id="IPR050678">
    <property type="entry name" value="DNA_Partitioning_ATPase"/>
</dbReference>
<protein>
    <submittedName>
        <fullName evidence="1">ParA family protein</fullName>
    </submittedName>
</protein>
<dbReference type="Gene3D" id="3.40.50.300">
    <property type="entry name" value="P-loop containing nucleotide triphosphate hydrolases"/>
    <property type="match status" value="1"/>
</dbReference>
<dbReference type="InterPro" id="IPR027417">
    <property type="entry name" value="P-loop_NTPase"/>
</dbReference>
<dbReference type="CDD" id="cd02042">
    <property type="entry name" value="ParAB_family"/>
    <property type="match status" value="1"/>
</dbReference>
<reference evidence="1" key="1">
    <citation type="submission" date="2022-08" db="EMBL/GenBank/DDBJ databases">
        <title>Complete Genome Sequences of 2 Bosea sp. soil isolates.</title>
        <authorList>
            <person name="Alvarez Arevalo M."/>
            <person name="Sterndorff E.B."/>
            <person name="Faurdal D."/>
            <person name="Joergensen T.S."/>
            <person name="Weber T."/>
        </authorList>
    </citation>
    <scope>NUCLEOTIDE SEQUENCE</scope>
    <source>
        <strain evidence="1">NBC_00436</strain>
        <plasmid evidence="1">pNBC436</plasmid>
    </source>
</reference>
<dbReference type="PANTHER" id="PTHR13696:SF52">
    <property type="entry name" value="PARA FAMILY PROTEIN CT_582"/>
    <property type="match status" value="1"/>
</dbReference>
<dbReference type="PIRSF" id="PIRSF009320">
    <property type="entry name" value="Nuc_binding_HP_1000"/>
    <property type="match status" value="1"/>
</dbReference>
<dbReference type="EMBL" id="CP102775">
    <property type="protein sequence ID" value="UZF90048.1"/>
    <property type="molecule type" value="Genomic_DNA"/>
</dbReference>
<evidence type="ECO:0000313" key="1">
    <source>
        <dbReference type="EMBL" id="UZF90048.1"/>
    </source>
</evidence>
<dbReference type="PANTHER" id="PTHR13696">
    <property type="entry name" value="P-LOOP CONTAINING NUCLEOSIDE TRIPHOSPHATE HYDROLASE"/>
    <property type="match status" value="1"/>
</dbReference>
<dbReference type="Pfam" id="PF07015">
    <property type="entry name" value="VirC1"/>
    <property type="match status" value="1"/>
</dbReference>
<dbReference type="AlphaFoldDB" id="A0A9E7ZRJ5"/>
<geneLocation type="plasmid" evidence="1">
    <name>pNBC436</name>
</geneLocation>
<organism evidence="1">
    <name type="scientific">Bosea sp. NBC_00436</name>
    <dbReference type="NCBI Taxonomy" id="2969620"/>
    <lineage>
        <taxon>Bacteria</taxon>
        <taxon>Pseudomonadati</taxon>
        <taxon>Pseudomonadota</taxon>
        <taxon>Alphaproteobacteria</taxon>
        <taxon>Hyphomicrobiales</taxon>
        <taxon>Boseaceae</taxon>
        <taxon>Bosea</taxon>
    </lineage>
</organism>
<proteinExistence type="predicted"/>
<sequence>MSEPDSEALQVTIASPKGGAGKTMTTILLAGEFAAAGHKVLVVDTDPQESASRWYRNSKKVGFALRDIDLVSVTDVTALGKTLKNARHYSLILVDIQGTASAAMGAAVAYADFVVIPTRPHVFDVDSSLALIRQIELLGGRHRTIPYGVLMNGVSGIDKNTMAFRTALAQLTKAEVQLFDSYLSQRPTFGAIATAGTLYEVDGETRPIKDARDQTNAVAAEIINRLGSAR</sequence>
<name>A0A9E7ZRJ5_9HYPH</name>
<dbReference type="SUPFAM" id="SSF52540">
    <property type="entry name" value="P-loop containing nucleoside triphosphate hydrolases"/>
    <property type="match status" value="1"/>
</dbReference>
<dbReference type="InterPro" id="IPR009744">
    <property type="entry name" value="VirC1"/>
</dbReference>
<gene>
    <name evidence="1" type="ORF">NWE54_27565</name>
</gene>
<keyword evidence="1" id="KW-0614">Plasmid</keyword>
<accession>A0A9E7ZRJ5</accession>